<comment type="similarity">
    <text evidence="1 10">Belongs to the beta-class carbonic anhydrase family.</text>
</comment>
<evidence type="ECO:0000256" key="6">
    <source>
        <dbReference type="ARBA" id="ARBA00023239"/>
    </source>
</evidence>
<evidence type="ECO:0000256" key="10">
    <source>
        <dbReference type="RuleBase" id="RU003956"/>
    </source>
</evidence>
<dbReference type="KEGG" id="mbd:MEBOL_005452"/>
<dbReference type="OrthoDB" id="9797527at2"/>
<name>A0A250IL72_9BACT</name>
<evidence type="ECO:0000256" key="5">
    <source>
        <dbReference type="ARBA" id="ARBA00022833"/>
    </source>
</evidence>
<dbReference type="FunFam" id="3.40.1050.10:FF:000003">
    <property type="entry name" value="Carbonic anhydrase"/>
    <property type="match status" value="1"/>
</dbReference>
<feature type="binding site" evidence="9">
    <location>
        <position position="47"/>
    </location>
    <ligand>
        <name>Zn(2+)</name>
        <dbReference type="ChEBI" id="CHEBI:29105"/>
    </ligand>
</feature>
<evidence type="ECO:0000256" key="8">
    <source>
        <dbReference type="ARBA" id="ARBA00048348"/>
    </source>
</evidence>
<dbReference type="Pfam" id="PF00484">
    <property type="entry name" value="Pro_CA"/>
    <property type="match status" value="1"/>
</dbReference>
<evidence type="ECO:0000313" key="11">
    <source>
        <dbReference type="EMBL" id="ATB31980.1"/>
    </source>
</evidence>
<dbReference type="SUPFAM" id="SSF53056">
    <property type="entry name" value="beta-carbonic anhydrase, cab"/>
    <property type="match status" value="1"/>
</dbReference>
<evidence type="ECO:0000256" key="1">
    <source>
        <dbReference type="ARBA" id="ARBA00006217"/>
    </source>
</evidence>
<evidence type="ECO:0000256" key="4">
    <source>
        <dbReference type="ARBA" id="ARBA00022723"/>
    </source>
</evidence>
<gene>
    <name evidence="11" type="ORF">MEBOL_005452</name>
</gene>
<feature type="binding site" evidence="9">
    <location>
        <position position="109"/>
    </location>
    <ligand>
        <name>Zn(2+)</name>
        <dbReference type="ChEBI" id="CHEBI:29105"/>
    </ligand>
</feature>
<dbReference type="PROSITE" id="PS00705">
    <property type="entry name" value="PROK_CO2_ANHYDRASE_2"/>
    <property type="match status" value="1"/>
</dbReference>
<evidence type="ECO:0000313" key="12">
    <source>
        <dbReference type="Proteomes" id="UP000217289"/>
    </source>
</evidence>
<comment type="cofactor">
    <cofactor evidence="9">
        <name>Zn(2+)</name>
        <dbReference type="ChEBI" id="CHEBI:29105"/>
    </cofactor>
    <text evidence="9">Binds 1 zinc ion per subunit.</text>
</comment>
<dbReference type="InterPro" id="IPR015892">
    <property type="entry name" value="Carbonic_anhydrase_CS"/>
</dbReference>
<dbReference type="InterPro" id="IPR001765">
    <property type="entry name" value="Carbonic_anhydrase"/>
</dbReference>
<dbReference type="GO" id="GO:0004089">
    <property type="term" value="F:carbonate dehydratase activity"/>
    <property type="evidence" value="ECO:0007669"/>
    <property type="project" value="UniProtKB-UniRule"/>
</dbReference>
<keyword evidence="4 9" id="KW-0479">Metal-binding</keyword>
<dbReference type="AlphaFoldDB" id="A0A250IL72"/>
<dbReference type="Proteomes" id="UP000217289">
    <property type="component" value="Chromosome"/>
</dbReference>
<evidence type="ECO:0000256" key="3">
    <source>
        <dbReference type="ARBA" id="ARBA00014628"/>
    </source>
</evidence>
<keyword evidence="5 9" id="KW-0862">Zinc</keyword>
<dbReference type="SMART" id="SM00947">
    <property type="entry name" value="Pro_CA"/>
    <property type="match status" value="1"/>
</dbReference>
<organism evidence="11 12">
    <name type="scientific">Melittangium boletus DSM 14713</name>
    <dbReference type="NCBI Taxonomy" id="1294270"/>
    <lineage>
        <taxon>Bacteria</taxon>
        <taxon>Pseudomonadati</taxon>
        <taxon>Myxococcota</taxon>
        <taxon>Myxococcia</taxon>
        <taxon>Myxococcales</taxon>
        <taxon>Cystobacterineae</taxon>
        <taxon>Archangiaceae</taxon>
        <taxon>Melittangium</taxon>
    </lineage>
</organism>
<dbReference type="InterPro" id="IPR036874">
    <property type="entry name" value="Carbonic_anhydrase_sf"/>
</dbReference>
<dbReference type="CDD" id="cd00884">
    <property type="entry name" value="beta_CA_cladeB"/>
    <property type="match status" value="1"/>
</dbReference>
<keyword evidence="6 10" id="KW-0456">Lyase</keyword>
<feature type="binding site" evidence="9">
    <location>
        <position position="106"/>
    </location>
    <ligand>
        <name>Zn(2+)</name>
        <dbReference type="ChEBI" id="CHEBI:29105"/>
    </ligand>
</feature>
<dbReference type="EMBL" id="CP022163">
    <property type="protein sequence ID" value="ATB31980.1"/>
    <property type="molecule type" value="Genomic_DNA"/>
</dbReference>
<comment type="function">
    <text evidence="10">Reversible hydration of carbon dioxide.</text>
</comment>
<protein>
    <recommendedName>
        <fullName evidence="3 10">Carbonic anhydrase</fullName>
        <ecNumber evidence="2 10">4.2.1.1</ecNumber>
    </recommendedName>
    <alternativeName>
        <fullName evidence="7 10">Carbonate dehydratase</fullName>
    </alternativeName>
</protein>
<evidence type="ECO:0000256" key="9">
    <source>
        <dbReference type="PIRSR" id="PIRSR601765-1"/>
    </source>
</evidence>
<feature type="binding site" evidence="9">
    <location>
        <position position="45"/>
    </location>
    <ligand>
        <name>Zn(2+)</name>
        <dbReference type="ChEBI" id="CHEBI:29105"/>
    </ligand>
</feature>
<reference evidence="11 12" key="1">
    <citation type="submission" date="2017-06" db="EMBL/GenBank/DDBJ databases">
        <authorList>
            <person name="Kim H.J."/>
            <person name="Triplett B.A."/>
        </authorList>
    </citation>
    <scope>NUCLEOTIDE SEQUENCE [LARGE SCALE GENOMIC DNA]</scope>
    <source>
        <strain evidence="11 12">DSM 14713</strain>
    </source>
</reference>
<proteinExistence type="inferred from homology"/>
<dbReference type="GO" id="GO:0015976">
    <property type="term" value="P:carbon utilization"/>
    <property type="evidence" value="ECO:0007669"/>
    <property type="project" value="InterPro"/>
</dbReference>
<accession>A0A250IL72</accession>
<dbReference type="RefSeq" id="WP_095980236.1">
    <property type="nucleotide sequence ID" value="NZ_CP022163.1"/>
</dbReference>
<keyword evidence="12" id="KW-1185">Reference proteome</keyword>
<dbReference type="GO" id="GO:0008270">
    <property type="term" value="F:zinc ion binding"/>
    <property type="evidence" value="ECO:0007669"/>
    <property type="project" value="UniProtKB-UniRule"/>
</dbReference>
<dbReference type="PANTHER" id="PTHR11002">
    <property type="entry name" value="CARBONIC ANHYDRASE"/>
    <property type="match status" value="1"/>
</dbReference>
<comment type="catalytic activity">
    <reaction evidence="8 10">
        <text>hydrogencarbonate + H(+) = CO2 + H2O</text>
        <dbReference type="Rhea" id="RHEA:10748"/>
        <dbReference type="ChEBI" id="CHEBI:15377"/>
        <dbReference type="ChEBI" id="CHEBI:15378"/>
        <dbReference type="ChEBI" id="CHEBI:16526"/>
        <dbReference type="ChEBI" id="CHEBI:17544"/>
        <dbReference type="EC" id="4.2.1.1"/>
    </reaction>
</comment>
<dbReference type="Gene3D" id="3.40.1050.10">
    <property type="entry name" value="Carbonic anhydrase"/>
    <property type="match status" value="1"/>
</dbReference>
<dbReference type="InterPro" id="IPR045066">
    <property type="entry name" value="Beta_CA_cladeB"/>
</dbReference>
<sequence length="214" mass="23548">MAANEIDWLLDGFRVFKRHHYSHSPELLRRLTTEGQSPKVAVVACCDSRVDPAIILDAAPGDLFVIRNVANLVPPCESGGKYHGTSAALEFAVRGLEVSQIIVLGHFGCGGIRALIEGSPWVHKEAHFLAPWITMASEARDRALAEVGNVDGEARQRACEKRGVVASLDNLMTFPWIQRRVQADKLTLHGWYFDLEAMALMRYDPAADGFAPLA</sequence>
<evidence type="ECO:0000256" key="2">
    <source>
        <dbReference type="ARBA" id="ARBA00012925"/>
    </source>
</evidence>
<evidence type="ECO:0000256" key="7">
    <source>
        <dbReference type="ARBA" id="ARBA00031969"/>
    </source>
</evidence>
<dbReference type="EC" id="4.2.1.1" evidence="2 10"/>
<dbReference type="PANTHER" id="PTHR11002:SF76">
    <property type="entry name" value="CARBONIC ANHYDRASE"/>
    <property type="match status" value="1"/>
</dbReference>